<evidence type="ECO:0000256" key="3">
    <source>
        <dbReference type="ARBA" id="ARBA00022729"/>
    </source>
</evidence>
<dbReference type="EMBL" id="AEMG01000013">
    <property type="protein sequence ID" value="EFW91548.1"/>
    <property type="molecule type" value="Genomic_DNA"/>
</dbReference>
<feature type="domain" description="Fe/B12 periplasmic-binding" evidence="5">
    <location>
        <begin position="81"/>
        <end position="380"/>
    </location>
</feature>
<dbReference type="eggNOG" id="arCOG06180">
    <property type="taxonomic scope" value="Archaea"/>
</dbReference>
<feature type="region of interest" description="Disordered" evidence="4">
    <location>
        <begin position="35"/>
        <end position="63"/>
    </location>
</feature>
<dbReference type="RefSeq" id="WP_007980582.1">
    <property type="nucleotide sequence ID" value="NZ_AEMG01000013.1"/>
</dbReference>
<dbReference type="Proteomes" id="UP000003751">
    <property type="component" value="Unassembled WGS sequence"/>
</dbReference>
<accession>E7QV30</accession>
<dbReference type="STRING" id="797209.GCA_000376445_03823"/>
<dbReference type="PATRIC" id="fig|797209.4.peg.2624"/>
<protein>
    <submittedName>
        <fullName evidence="7">Ferrichrome-binding protein</fullName>
    </submittedName>
</protein>
<dbReference type="EMBL" id="FRAN01000005">
    <property type="protein sequence ID" value="SHL25000.1"/>
    <property type="molecule type" value="Genomic_DNA"/>
</dbReference>
<evidence type="ECO:0000256" key="1">
    <source>
        <dbReference type="ARBA" id="ARBA00004196"/>
    </source>
</evidence>
<dbReference type="SUPFAM" id="SSF53807">
    <property type="entry name" value="Helical backbone' metal receptor"/>
    <property type="match status" value="1"/>
</dbReference>
<feature type="compositionally biased region" description="Low complexity" evidence="4">
    <location>
        <begin position="35"/>
        <end position="56"/>
    </location>
</feature>
<evidence type="ECO:0000313" key="7">
    <source>
        <dbReference type="EMBL" id="SHL25000.1"/>
    </source>
</evidence>
<evidence type="ECO:0000313" key="8">
    <source>
        <dbReference type="Proteomes" id="UP000003751"/>
    </source>
</evidence>
<reference evidence="7" key="3">
    <citation type="submission" date="2016-11" db="EMBL/GenBank/DDBJ databases">
        <authorList>
            <person name="Jaros S."/>
            <person name="Januszkiewicz K."/>
            <person name="Wedrychowicz H."/>
        </authorList>
    </citation>
    <scope>NUCLEOTIDE SEQUENCE [LARGE SCALE GENOMIC DNA]</scope>
    <source>
        <strain evidence="7">DX253</strain>
    </source>
</reference>
<dbReference type="PROSITE" id="PS51257">
    <property type="entry name" value="PROKAR_LIPOPROTEIN"/>
    <property type="match status" value="1"/>
</dbReference>
<name>E7QV30_HALPU</name>
<reference evidence="9" key="2">
    <citation type="submission" date="2016-11" db="EMBL/GenBank/DDBJ databases">
        <authorList>
            <person name="Varghese N."/>
            <person name="Submissions S."/>
        </authorList>
    </citation>
    <scope>NUCLEOTIDE SEQUENCE [LARGE SCALE GENOMIC DNA]</scope>
    <source>
        <strain evidence="9">DX253</strain>
    </source>
</reference>
<dbReference type="PANTHER" id="PTHR30532:SF1">
    <property type="entry name" value="IRON(3+)-HYDROXAMATE-BINDING PROTEIN FHUD"/>
    <property type="match status" value="1"/>
</dbReference>
<dbReference type="Pfam" id="PF01497">
    <property type="entry name" value="Peripla_BP_2"/>
    <property type="match status" value="1"/>
</dbReference>
<keyword evidence="2" id="KW-0813">Transport</keyword>
<dbReference type="PROSITE" id="PS50983">
    <property type="entry name" value="FE_B12_PBP"/>
    <property type="match status" value="1"/>
</dbReference>
<evidence type="ECO:0000313" key="9">
    <source>
        <dbReference type="Proteomes" id="UP000184203"/>
    </source>
</evidence>
<organism evidence="6 8">
    <name type="scientific">Haladaptatus paucihalophilus DX253</name>
    <dbReference type="NCBI Taxonomy" id="797209"/>
    <lineage>
        <taxon>Archaea</taxon>
        <taxon>Methanobacteriati</taxon>
        <taxon>Methanobacteriota</taxon>
        <taxon>Stenosarchaea group</taxon>
        <taxon>Halobacteria</taxon>
        <taxon>Halobacteriales</taxon>
        <taxon>Haladaptataceae</taxon>
        <taxon>Haladaptatus</taxon>
    </lineage>
</organism>
<dbReference type="AlphaFoldDB" id="E7QV30"/>
<evidence type="ECO:0000256" key="4">
    <source>
        <dbReference type="SAM" id="MobiDB-lite"/>
    </source>
</evidence>
<evidence type="ECO:0000259" key="5">
    <source>
        <dbReference type="PROSITE" id="PS50983"/>
    </source>
</evidence>
<reference evidence="6 8" key="1">
    <citation type="journal article" date="2014" name="ISME J.">
        <title>Trehalose/2-sulfotrehalose biosynthesis and glycine-betaine uptake are widely spread mechanisms for osmoadaptation in the Halobacteriales.</title>
        <authorList>
            <person name="Youssef N.H."/>
            <person name="Savage-Ashlock K.N."/>
            <person name="McCully A.L."/>
            <person name="Luedtke B."/>
            <person name="Shaw E.I."/>
            <person name="Hoff W.D."/>
            <person name="Elshahed M.S."/>
        </authorList>
    </citation>
    <scope>NUCLEOTIDE SEQUENCE [LARGE SCALE GENOMIC DNA]</scope>
    <source>
        <strain evidence="6 8">DX253</strain>
    </source>
</reference>
<dbReference type="Gene3D" id="3.40.50.1980">
    <property type="entry name" value="Nitrogenase molybdenum iron protein domain"/>
    <property type="match status" value="2"/>
</dbReference>
<dbReference type="PANTHER" id="PTHR30532">
    <property type="entry name" value="IRON III DICITRATE-BINDING PERIPLASMIC PROTEIN"/>
    <property type="match status" value="1"/>
</dbReference>
<proteinExistence type="predicted"/>
<keyword evidence="9" id="KW-1185">Reference proteome</keyword>
<gene>
    <name evidence="7" type="ORF">SAMN05444342_3415</name>
    <name evidence="6" type="ORF">ZOD2009_13331</name>
</gene>
<dbReference type="InterPro" id="IPR002491">
    <property type="entry name" value="ABC_transptr_periplasmic_BD"/>
</dbReference>
<evidence type="ECO:0000313" key="6">
    <source>
        <dbReference type="EMBL" id="EFW91548.1"/>
    </source>
</evidence>
<sequence length="400" mass="44797">MSKECTTDSGRTRRDYVKYGGAILGGSLLAGCAGDSESKTTSTTTTDTTSSSDGTTNAEDDSYSVTMAPTGSVAFESVPGRWVAYGGGYADMGVALGKADGMTGIGGADRYYTEFYDELPGVSVDRTKLENNDIGKAGMGKELFYELDNDVHVMDPQMLVNWFDWSEKDVEEITSNVGPFVGNLIFRREDEWHDYRYYTLYEAFEKIAELFRERERYEAFKELHDEFVAKIQTKLPPADERPNVLLVYEGSNEPVKFSPYRLNDKGTSKKQWRDLGVSDALASSGIDGISTTDRGRIDYETMLEIDPDVILLRAHERQSATEFRNTVLEFMRGHPVASKLTAVKNGRVYRGGYLYQGPIHNLFLTERAAKQLYPDTFGEVTGDDELFDRERVANIVKGEF</sequence>
<keyword evidence="3" id="KW-0732">Signal</keyword>
<dbReference type="OrthoDB" id="304381at2157"/>
<dbReference type="Proteomes" id="UP000184203">
    <property type="component" value="Unassembled WGS sequence"/>
</dbReference>
<comment type="subcellular location">
    <subcellularLocation>
        <location evidence="1">Cell envelope</location>
    </subcellularLocation>
</comment>
<dbReference type="InterPro" id="IPR051313">
    <property type="entry name" value="Bact_iron-sidero_bind"/>
</dbReference>
<evidence type="ECO:0000256" key="2">
    <source>
        <dbReference type="ARBA" id="ARBA00022448"/>
    </source>
</evidence>